<dbReference type="PROSITE" id="PS00138">
    <property type="entry name" value="SUBTILASE_SER"/>
    <property type="match status" value="1"/>
</dbReference>
<dbReference type="InterPro" id="IPR015500">
    <property type="entry name" value="Peptidase_S8_subtilisin-rel"/>
</dbReference>
<dbReference type="GO" id="GO:0004252">
    <property type="term" value="F:serine-type endopeptidase activity"/>
    <property type="evidence" value="ECO:0007669"/>
    <property type="project" value="UniProtKB-UniRule"/>
</dbReference>
<dbReference type="EnsemblPlants" id="Kaladp0561s0007.1.v1.1">
    <property type="protein sequence ID" value="Kaladp0561s0007.1.v1.1"/>
    <property type="gene ID" value="Kaladp0561s0007.v1.1"/>
</dbReference>
<dbReference type="InterPro" id="IPR037045">
    <property type="entry name" value="S8pro/Inhibitor_I9_sf"/>
</dbReference>
<feature type="domain" description="Subtilisin-like protease fibronectin type-III" evidence="12">
    <location>
        <begin position="657"/>
        <end position="751"/>
    </location>
</feature>
<evidence type="ECO:0000313" key="13">
    <source>
        <dbReference type="EnsemblPlants" id="Kaladp0561s0007.1.v1.1"/>
    </source>
</evidence>
<feature type="chain" id="PRO_5029516134" evidence="8">
    <location>
        <begin position="24"/>
        <end position="757"/>
    </location>
</feature>
<dbReference type="FunFam" id="3.50.30.30:FF:000005">
    <property type="entry name" value="subtilisin-like protease SBT1.5"/>
    <property type="match status" value="1"/>
</dbReference>
<feature type="domain" description="Inhibitor I9" evidence="11">
    <location>
        <begin position="28"/>
        <end position="106"/>
    </location>
</feature>
<evidence type="ECO:0000256" key="4">
    <source>
        <dbReference type="ARBA" id="ARBA00022801"/>
    </source>
</evidence>
<dbReference type="InterPro" id="IPR003137">
    <property type="entry name" value="PA_domain"/>
</dbReference>
<evidence type="ECO:0000313" key="14">
    <source>
        <dbReference type="Proteomes" id="UP000594263"/>
    </source>
</evidence>
<dbReference type="OMA" id="WFNLCND"/>
<dbReference type="InterPro" id="IPR010259">
    <property type="entry name" value="S8pro/Inhibitor_I9"/>
</dbReference>
<evidence type="ECO:0000259" key="10">
    <source>
        <dbReference type="Pfam" id="PF02225"/>
    </source>
</evidence>
<dbReference type="PRINTS" id="PR00723">
    <property type="entry name" value="SUBTILISIN"/>
</dbReference>
<dbReference type="Pfam" id="PF05922">
    <property type="entry name" value="Inhibitor_I9"/>
    <property type="match status" value="1"/>
</dbReference>
<protein>
    <submittedName>
        <fullName evidence="13">Uncharacterized protein</fullName>
    </submittedName>
</protein>
<dbReference type="InterPro" id="IPR034197">
    <property type="entry name" value="Peptidases_S8_3"/>
</dbReference>
<accession>A0A7N0VEC0</accession>
<keyword evidence="3 8" id="KW-0732">Signal</keyword>
<evidence type="ECO:0000259" key="12">
    <source>
        <dbReference type="Pfam" id="PF17766"/>
    </source>
</evidence>
<evidence type="ECO:0000259" key="11">
    <source>
        <dbReference type="Pfam" id="PF05922"/>
    </source>
</evidence>
<evidence type="ECO:0000256" key="8">
    <source>
        <dbReference type="SAM" id="SignalP"/>
    </source>
</evidence>
<comment type="similarity">
    <text evidence="1 7">Belongs to the peptidase S8 family.</text>
</comment>
<feature type="active site" description="Charge relay system" evidence="6 7">
    <location>
        <position position="543"/>
    </location>
</feature>
<dbReference type="Pfam" id="PF02225">
    <property type="entry name" value="PA"/>
    <property type="match status" value="1"/>
</dbReference>
<dbReference type="InterPro" id="IPR000209">
    <property type="entry name" value="Peptidase_S8/S53_dom"/>
</dbReference>
<dbReference type="InterPro" id="IPR036852">
    <property type="entry name" value="Peptidase_S8/S53_dom_sf"/>
</dbReference>
<feature type="active site" description="Charge relay system" evidence="6 7">
    <location>
        <position position="139"/>
    </location>
</feature>
<evidence type="ECO:0000256" key="5">
    <source>
        <dbReference type="ARBA" id="ARBA00022825"/>
    </source>
</evidence>
<evidence type="ECO:0000259" key="9">
    <source>
        <dbReference type="Pfam" id="PF00082"/>
    </source>
</evidence>
<name>A0A7N0VEC0_KALFE</name>
<dbReference type="Gene3D" id="3.50.30.30">
    <property type="match status" value="1"/>
</dbReference>
<evidence type="ECO:0000256" key="6">
    <source>
        <dbReference type="PIRSR" id="PIRSR615500-1"/>
    </source>
</evidence>
<dbReference type="Proteomes" id="UP000594263">
    <property type="component" value="Unplaced"/>
</dbReference>
<evidence type="ECO:0000256" key="7">
    <source>
        <dbReference type="PROSITE-ProRule" id="PRU01240"/>
    </source>
</evidence>
<evidence type="ECO:0000256" key="3">
    <source>
        <dbReference type="ARBA" id="ARBA00022729"/>
    </source>
</evidence>
<dbReference type="AlphaFoldDB" id="A0A7N0VEC0"/>
<dbReference type="Gramene" id="Kaladp0561s0007.1.v1.1">
    <property type="protein sequence ID" value="Kaladp0561s0007.1.v1.1"/>
    <property type="gene ID" value="Kaladp0561s0007.v1.1"/>
</dbReference>
<organism evidence="13 14">
    <name type="scientific">Kalanchoe fedtschenkoi</name>
    <name type="common">Lavender scallops</name>
    <name type="synonym">South American air plant</name>
    <dbReference type="NCBI Taxonomy" id="63787"/>
    <lineage>
        <taxon>Eukaryota</taxon>
        <taxon>Viridiplantae</taxon>
        <taxon>Streptophyta</taxon>
        <taxon>Embryophyta</taxon>
        <taxon>Tracheophyta</taxon>
        <taxon>Spermatophyta</taxon>
        <taxon>Magnoliopsida</taxon>
        <taxon>eudicotyledons</taxon>
        <taxon>Gunneridae</taxon>
        <taxon>Pentapetalae</taxon>
        <taxon>Saxifragales</taxon>
        <taxon>Crassulaceae</taxon>
        <taxon>Kalanchoe</taxon>
    </lineage>
</organism>
<sequence length="757" mass="80960">MEFSTRFASVPFFALLLVYGTVASSEHYIVYMGTHPHSDSDSVMKANHEILSSVTGSFDDAKEAALHHYSKSFRGFSAMLTPQQAQQLRENESVVSIFRSRMSRIHTTRSWDFLQVDMAHQHNHLSMDSKSNVIVGVIDSGIWPESESFHDRGLGAVPTKFHGECVTGDNFTSANCNRKIVGARFYSKGWEAENGPLESFNRTFFRSARDSDGHGTHTASTIAGREVANASMLGMARGTARGGAPSARLAIYKACWFGFCSDADILSAFDDAIHDGVDILSLSLGPDPPQPLYFEDAVSVGSFNAFQRGILVSASAGNSFFPSTATNVAPWIFTIAASSVDRKFSSNIHLGNSKVLKGFSLNPLEMEKFTGLIAGSAAPAKGFSPRNASFCKSGSLDPSLVSGKIVVCKTELVSEVRRLKAEAVRASGGVGMILSDPQAKDIGFQFVIPSTIIGKEETEELERYISTEKFPVAKIHPTATILNVKPAPDLAAFSSMGPNVVTPEIIKPDVTGPGLNILAAWSPLATDGTGGRSVDYNIISGTSMSCPHVTALAAILKSCHPDWSPAAIKSAIMTTAALRGNTGELIVRDPDGAQATPFDYGSGHMNPVAAVNPGLVYDFGPSEVVDFLCATGASPAQLRNLTGQLVDCKKSPPASYNFNYPSIGVSSMNGSVSVWRTVTYYGRGPATYVAHVECPAGVRTKVTPAELKFAENGEKASFRLDFTPLKDSNGTFVFGALTWMGDGHRVRSPVALNVISV</sequence>
<dbReference type="PANTHER" id="PTHR10795">
    <property type="entry name" value="PROPROTEIN CONVERTASE SUBTILISIN/KEXIN"/>
    <property type="match status" value="1"/>
</dbReference>
<keyword evidence="14" id="KW-1185">Reference proteome</keyword>
<dbReference type="GO" id="GO:0006508">
    <property type="term" value="P:proteolysis"/>
    <property type="evidence" value="ECO:0007669"/>
    <property type="project" value="UniProtKB-KW"/>
</dbReference>
<dbReference type="InterPro" id="IPR041469">
    <property type="entry name" value="Subtilisin-like_FN3"/>
</dbReference>
<dbReference type="SUPFAM" id="SSF52743">
    <property type="entry name" value="Subtilisin-like"/>
    <property type="match status" value="1"/>
</dbReference>
<dbReference type="FunFam" id="3.30.70.80:FF:000002">
    <property type="entry name" value="Subtilisin-like protease SBT5.3"/>
    <property type="match status" value="1"/>
</dbReference>
<dbReference type="CDD" id="cd02120">
    <property type="entry name" value="PA_subtilisin_like"/>
    <property type="match status" value="1"/>
</dbReference>
<reference evidence="13" key="1">
    <citation type="submission" date="2021-01" db="UniProtKB">
        <authorList>
            <consortium name="EnsemblPlants"/>
        </authorList>
    </citation>
    <scope>IDENTIFICATION</scope>
</reference>
<dbReference type="Gene3D" id="3.30.70.80">
    <property type="entry name" value="Peptidase S8 propeptide/proteinase inhibitor I9"/>
    <property type="match status" value="1"/>
</dbReference>
<keyword evidence="2 7" id="KW-0645">Protease</keyword>
<evidence type="ECO:0000256" key="1">
    <source>
        <dbReference type="ARBA" id="ARBA00011073"/>
    </source>
</evidence>
<proteinExistence type="inferred from homology"/>
<dbReference type="Gene3D" id="3.40.50.200">
    <property type="entry name" value="Peptidase S8/S53 domain"/>
    <property type="match status" value="1"/>
</dbReference>
<dbReference type="InterPro" id="IPR023828">
    <property type="entry name" value="Peptidase_S8_Ser-AS"/>
</dbReference>
<dbReference type="InterPro" id="IPR045051">
    <property type="entry name" value="SBT"/>
</dbReference>
<dbReference type="Pfam" id="PF17766">
    <property type="entry name" value="fn3_6"/>
    <property type="match status" value="1"/>
</dbReference>
<dbReference type="Pfam" id="PF00082">
    <property type="entry name" value="Peptidase_S8"/>
    <property type="match status" value="1"/>
</dbReference>
<feature type="domain" description="PA" evidence="10">
    <location>
        <begin position="391"/>
        <end position="461"/>
    </location>
</feature>
<feature type="domain" description="Peptidase S8/S53" evidence="9">
    <location>
        <begin position="131"/>
        <end position="589"/>
    </location>
</feature>
<keyword evidence="5 7" id="KW-0720">Serine protease</keyword>
<evidence type="ECO:0000256" key="2">
    <source>
        <dbReference type="ARBA" id="ARBA00022670"/>
    </source>
</evidence>
<dbReference type="FunFam" id="3.40.50.200:FF:000006">
    <property type="entry name" value="Subtilisin-like protease SBT1.5"/>
    <property type="match status" value="1"/>
</dbReference>
<feature type="signal peptide" evidence="8">
    <location>
        <begin position="1"/>
        <end position="23"/>
    </location>
</feature>
<dbReference type="CDD" id="cd04852">
    <property type="entry name" value="Peptidases_S8_3"/>
    <property type="match status" value="1"/>
</dbReference>
<keyword evidence="4 7" id="KW-0378">Hydrolase</keyword>
<dbReference type="PROSITE" id="PS51892">
    <property type="entry name" value="SUBTILASE"/>
    <property type="match status" value="1"/>
</dbReference>
<feature type="active site" description="Charge relay system" evidence="6 7">
    <location>
        <position position="214"/>
    </location>
</feature>
<dbReference type="Gene3D" id="2.60.40.2310">
    <property type="match status" value="1"/>
</dbReference>